<accession>A0A7S1J4I5</accession>
<dbReference type="Gene3D" id="1.20.5.170">
    <property type="match status" value="1"/>
</dbReference>
<name>A0A7S1J4I5_9EUGL</name>
<evidence type="ECO:0000313" key="3">
    <source>
        <dbReference type="EMBL" id="CAD9031637.1"/>
    </source>
</evidence>
<dbReference type="AlphaFoldDB" id="A0A7S1J4I5"/>
<organism evidence="3">
    <name type="scientific">Eutreptiella gymnastica</name>
    <dbReference type="NCBI Taxonomy" id="73025"/>
    <lineage>
        <taxon>Eukaryota</taxon>
        <taxon>Discoba</taxon>
        <taxon>Euglenozoa</taxon>
        <taxon>Euglenida</taxon>
        <taxon>Spirocuta</taxon>
        <taxon>Euglenophyceae</taxon>
        <taxon>Eutreptiales</taxon>
        <taxon>Eutreptiaceae</taxon>
        <taxon>Eutreptiella</taxon>
    </lineage>
</organism>
<keyword evidence="1" id="KW-0175">Coiled coil</keyword>
<evidence type="ECO:0000256" key="2">
    <source>
        <dbReference type="SAM" id="MobiDB-lite"/>
    </source>
</evidence>
<gene>
    <name evidence="3" type="ORF">EGYM00392_LOCUS42779</name>
</gene>
<feature type="coiled-coil region" evidence="1">
    <location>
        <begin position="198"/>
        <end position="225"/>
    </location>
</feature>
<dbReference type="EMBL" id="HBGA01115037">
    <property type="protein sequence ID" value="CAD9031637.1"/>
    <property type="molecule type" value="Transcribed_RNA"/>
</dbReference>
<evidence type="ECO:0000256" key="1">
    <source>
        <dbReference type="SAM" id="Coils"/>
    </source>
</evidence>
<feature type="region of interest" description="Disordered" evidence="2">
    <location>
        <begin position="41"/>
        <end position="91"/>
    </location>
</feature>
<protein>
    <submittedName>
        <fullName evidence="3">Uncharacterized protein</fullName>
    </submittedName>
</protein>
<sequence>MYPNGSLRPPSSSTWGNKDGDANPKKQLEAALQLLSVYEEKNPAVDDKDLDRMRAASGTFRSTMDPSKPKRYAFPGDDAPGSKTQGRNSDKMRELQKRIFVSDTIMKKLHNKNKGLQREVSALREQIAAGGAIPVSASGDSAAELEQYRKDLKQRDQRIQEMQLYVTELEARFRKMQAAGPQASSAVSMGSSEMDAKAQQIRGELEATQKQMQGLQQHYQDLLNVKVDSVLNSGASTSKINKEVKQFFVALRKKLHDEYTTREAERVIANEQLYLLEKELMNRQVNNKMLQSQMRSHTPHQ</sequence>
<feature type="compositionally biased region" description="Basic and acidic residues" evidence="2">
    <location>
        <begin position="41"/>
        <end position="54"/>
    </location>
</feature>
<feature type="region of interest" description="Disordered" evidence="2">
    <location>
        <begin position="1"/>
        <end position="25"/>
    </location>
</feature>
<proteinExistence type="predicted"/>
<reference evidence="3" key="1">
    <citation type="submission" date="2021-01" db="EMBL/GenBank/DDBJ databases">
        <authorList>
            <person name="Corre E."/>
            <person name="Pelletier E."/>
            <person name="Niang G."/>
            <person name="Scheremetjew M."/>
            <person name="Finn R."/>
            <person name="Kale V."/>
            <person name="Holt S."/>
            <person name="Cochrane G."/>
            <person name="Meng A."/>
            <person name="Brown T."/>
            <person name="Cohen L."/>
        </authorList>
    </citation>
    <scope>NUCLEOTIDE SEQUENCE</scope>
    <source>
        <strain evidence="3">NIES-381</strain>
    </source>
</reference>